<keyword evidence="1" id="KW-0472">Membrane</keyword>
<keyword evidence="1" id="KW-1133">Transmembrane helix</keyword>
<evidence type="ECO:0000259" key="3">
    <source>
        <dbReference type="Pfam" id="PF07589"/>
    </source>
</evidence>
<gene>
    <name evidence="4" type="ORF">TSACC_282</name>
</gene>
<keyword evidence="5" id="KW-1185">Reference proteome</keyword>
<dbReference type="EMBL" id="BDCO01000002">
    <property type="protein sequence ID" value="GAT31688.1"/>
    <property type="molecule type" value="Genomic_DNA"/>
</dbReference>
<protein>
    <submittedName>
        <fullName evidence="4">PEP-CTERM protein-sorting domain-containing protein</fullName>
    </submittedName>
</protein>
<evidence type="ECO:0000313" key="5">
    <source>
        <dbReference type="Proteomes" id="UP000076023"/>
    </source>
</evidence>
<organism evidence="4 5">
    <name type="scientific">Terrimicrobium sacchariphilum</name>
    <dbReference type="NCBI Taxonomy" id="690879"/>
    <lineage>
        <taxon>Bacteria</taxon>
        <taxon>Pseudomonadati</taxon>
        <taxon>Verrucomicrobiota</taxon>
        <taxon>Terrimicrobiia</taxon>
        <taxon>Terrimicrobiales</taxon>
        <taxon>Terrimicrobiaceae</taxon>
        <taxon>Terrimicrobium</taxon>
    </lineage>
</organism>
<keyword evidence="2" id="KW-0732">Signal</keyword>
<dbReference type="AlphaFoldDB" id="A0A146G4D3"/>
<feature type="transmembrane region" description="Helical" evidence="1">
    <location>
        <begin position="221"/>
        <end position="237"/>
    </location>
</feature>
<reference evidence="5" key="1">
    <citation type="journal article" date="2017" name="Genome Announc.">
        <title>Draft Genome Sequence of Terrimicrobium sacchariphilum NM-5T, a Facultative Anaerobic Soil Bacterium of the Class Spartobacteria.</title>
        <authorList>
            <person name="Qiu Y.L."/>
            <person name="Tourlousse D.M."/>
            <person name="Matsuura N."/>
            <person name="Ohashi A."/>
            <person name="Sekiguchi Y."/>
        </authorList>
    </citation>
    <scope>NUCLEOTIDE SEQUENCE [LARGE SCALE GENOMIC DNA]</scope>
    <source>
        <strain evidence="5">NM-5</strain>
    </source>
</reference>
<proteinExistence type="predicted"/>
<keyword evidence="1" id="KW-0812">Transmembrane</keyword>
<dbReference type="OrthoDB" id="286482at2"/>
<feature type="domain" description="Ice-binding protein C-terminal" evidence="3">
    <location>
        <begin position="217"/>
        <end position="240"/>
    </location>
</feature>
<dbReference type="STRING" id="690879.TSACC_282"/>
<dbReference type="RefSeq" id="WP_075077574.1">
    <property type="nucleotide sequence ID" value="NZ_BDCO01000002.1"/>
</dbReference>
<evidence type="ECO:0000313" key="4">
    <source>
        <dbReference type="EMBL" id="GAT31688.1"/>
    </source>
</evidence>
<evidence type="ECO:0000256" key="2">
    <source>
        <dbReference type="SAM" id="SignalP"/>
    </source>
</evidence>
<comment type="caution">
    <text evidence="4">The sequence shown here is derived from an EMBL/GenBank/DDBJ whole genome shotgun (WGS) entry which is preliminary data.</text>
</comment>
<name>A0A146G4D3_TERSA</name>
<dbReference type="Proteomes" id="UP000076023">
    <property type="component" value="Unassembled WGS sequence"/>
</dbReference>
<evidence type="ECO:0000256" key="1">
    <source>
        <dbReference type="SAM" id="Phobius"/>
    </source>
</evidence>
<dbReference type="InParanoid" id="A0A146G4D3"/>
<accession>A0A146G4D3</accession>
<dbReference type="InterPro" id="IPR013424">
    <property type="entry name" value="Ice-binding_C"/>
</dbReference>
<feature type="signal peptide" evidence="2">
    <location>
        <begin position="1"/>
        <end position="29"/>
    </location>
</feature>
<sequence length="251" mass="26772">MFYYSRIRAAIVATFLATSVLCPGSKALAVVVTQMSDITSWYGTGSNEAALVIQWNDGNTPVSLAWGFRWDGVATLSVQQMLNAIAGQVTIYAPDPDDTSEIPAIIPTTTTNPSGDSRLSWTGNESASWGTSMEGISYNQTGLPGYTSVTREQSGFTNAGYWNFLIGTTGDSFNAFFAFADEGISSLTLTDGGWYGFAYAPYVPTATGYTFDAPTAAVPEPGTVLLALGGVAFLIIIRRRHAQKDARVLAH</sequence>
<feature type="chain" id="PRO_5007524627" evidence="2">
    <location>
        <begin position="30"/>
        <end position="251"/>
    </location>
</feature>
<dbReference type="Pfam" id="PF07589">
    <property type="entry name" value="PEP-CTERM"/>
    <property type="match status" value="1"/>
</dbReference>